<evidence type="ECO:0000313" key="2">
    <source>
        <dbReference type="EMBL" id="KKK19857.1"/>
    </source>
</evidence>
<feature type="signal peptide" evidence="1">
    <location>
        <begin position="1"/>
        <end position="18"/>
    </location>
</feature>
<evidence type="ECO:0000313" key="3">
    <source>
        <dbReference type="Proteomes" id="UP000034947"/>
    </source>
</evidence>
<proteinExistence type="predicted"/>
<protein>
    <submittedName>
        <fullName evidence="2">Uncharacterized protein</fullName>
    </submittedName>
</protein>
<dbReference type="AlphaFoldDB" id="A0A0F8X8C3"/>
<accession>A0A0F8X8C3</accession>
<gene>
    <name evidence="2" type="ORF">AOCH_000557</name>
</gene>
<sequence>MLFYKSLCLLATLQPVFSASMLNYSAARGDDQSILGQLNLEAARGDKVSANRADLYIKPGTDAKGVKALHFHRNVGDIRAEYHALSKKIDVDQTYYIGYKLSLGVIEESLMIWQFKAYTDNNAEDNGANIPLSLEIKSGKLHFQYQADYSAHRVSQWSQTVTANTVYSFGIVINTSRPGWAELYFNGKKQTFSTTGTTRLNGNTFVGRNEPKFGIYRGEAVAINNYVYNVQVGTALSDISEASGISSSGSSSGSCSWSGHCAGATCSTDDDCSDSLVCTSGVCSSDSSTCDWVGHCAGATCTTYNDCSGDLVCKNAVCTEA</sequence>
<reference evidence="2 3" key="1">
    <citation type="submission" date="2015-02" db="EMBL/GenBank/DDBJ databases">
        <title>Draft Genome Sequences of Two Closely-Related Aflatoxigenic Aspergillus Species Obtained from the Cote d'Ivoire.</title>
        <authorList>
            <person name="Moore G.G."/>
            <person name="Beltz S.B."/>
            <person name="Mack B.M."/>
        </authorList>
    </citation>
    <scope>NUCLEOTIDE SEQUENCE [LARGE SCALE GENOMIC DNA]</scope>
    <source>
        <strain evidence="2 3">SRRC1432</strain>
    </source>
</reference>
<feature type="chain" id="PRO_5002529528" evidence="1">
    <location>
        <begin position="19"/>
        <end position="321"/>
    </location>
</feature>
<evidence type="ECO:0000256" key="1">
    <source>
        <dbReference type="SAM" id="SignalP"/>
    </source>
</evidence>
<dbReference type="OrthoDB" id="3233795at2759"/>
<dbReference type="Proteomes" id="UP000034947">
    <property type="component" value="Unassembled WGS sequence"/>
</dbReference>
<name>A0A0F8X8C3_9EURO</name>
<organism evidence="2 3">
    <name type="scientific">Aspergillus ochraceoroseus</name>
    <dbReference type="NCBI Taxonomy" id="138278"/>
    <lineage>
        <taxon>Eukaryota</taxon>
        <taxon>Fungi</taxon>
        <taxon>Dikarya</taxon>
        <taxon>Ascomycota</taxon>
        <taxon>Pezizomycotina</taxon>
        <taxon>Eurotiomycetes</taxon>
        <taxon>Eurotiomycetidae</taxon>
        <taxon>Eurotiales</taxon>
        <taxon>Aspergillaceae</taxon>
        <taxon>Aspergillus</taxon>
        <taxon>Aspergillus subgen. Nidulantes</taxon>
    </lineage>
</organism>
<dbReference type="VEuPathDB" id="FungiDB:P175DRAFT_0501884"/>
<dbReference type="Gene3D" id="2.60.120.200">
    <property type="match status" value="1"/>
</dbReference>
<keyword evidence="1" id="KW-0732">Signal</keyword>
<keyword evidence="3" id="KW-1185">Reference proteome</keyword>
<comment type="caution">
    <text evidence="2">The sequence shown here is derived from an EMBL/GenBank/DDBJ whole genome shotgun (WGS) entry which is preliminary data.</text>
</comment>
<dbReference type="EMBL" id="JYKN01001580">
    <property type="protein sequence ID" value="KKK19857.1"/>
    <property type="molecule type" value="Genomic_DNA"/>
</dbReference>